<reference evidence="2 3" key="1">
    <citation type="submission" date="2018-06" db="EMBL/GenBank/DDBJ databases">
        <title>Freshwater and sediment microbial communities from various areas in North America, analyzing microbe dynamics in response to fracking.</title>
        <authorList>
            <person name="Lamendella R."/>
        </authorList>
    </citation>
    <scope>NUCLEOTIDE SEQUENCE [LARGE SCALE GENOMIC DNA]</scope>
    <source>
        <strain evidence="2 3">14_TX</strain>
    </source>
</reference>
<comment type="caution">
    <text evidence="2">The sequence shown here is derived from an EMBL/GenBank/DDBJ whole genome shotgun (WGS) entry which is preliminary data.</text>
</comment>
<gene>
    <name evidence="2" type="ORF">DFO70_107282</name>
</gene>
<evidence type="ECO:0000256" key="1">
    <source>
        <dbReference type="SAM" id="MobiDB-lite"/>
    </source>
</evidence>
<accession>A0A366JTQ5</accession>
<dbReference type="EMBL" id="QNSF01000007">
    <property type="protein sequence ID" value="RBP92347.1"/>
    <property type="molecule type" value="Genomic_DNA"/>
</dbReference>
<dbReference type="RefSeq" id="WP_166672517.1">
    <property type="nucleotide sequence ID" value="NZ_QNSF01000007.1"/>
</dbReference>
<proteinExistence type="predicted"/>
<sequence length="57" mass="6471">MMKRNNKFMMSAMALGAAYLMRNTEARQKLKDQFKSFAGSASKKDKMKTAKSPVTTY</sequence>
<evidence type="ECO:0000313" key="3">
    <source>
        <dbReference type="Proteomes" id="UP000252731"/>
    </source>
</evidence>
<protein>
    <submittedName>
        <fullName evidence="2">Uncharacterized protein</fullName>
    </submittedName>
</protein>
<evidence type="ECO:0000313" key="2">
    <source>
        <dbReference type="EMBL" id="RBP92347.1"/>
    </source>
</evidence>
<feature type="region of interest" description="Disordered" evidence="1">
    <location>
        <begin position="37"/>
        <end position="57"/>
    </location>
</feature>
<dbReference type="AlphaFoldDB" id="A0A366JTQ5"/>
<keyword evidence="3" id="KW-1185">Reference proteome</keyword>
<name>A0A366JTQ5_CYTFI</name>
<dbReference type="Proteomes" id="UP000252731">
    <property type="component" value="Unassembled WGS sequence"/>
</dbReference>
<organism evidence="2 3">
    <name type="scientific">Cytobacillus firmus</name>
    <name type="common">Bacillus firmus</name>
    <dbReference type="NCBI Taxonomy" id="1399"/>
    <lineage>
        <taxon>Bacteria</taxon>
        <taxon>Bacillati</taxon>
        <taxon>Bacillota</taxon>
        <taxon>Bacilli</taxon>
        <taxon>Bacillales</taxon>
        <taxon>Bacillaceae</taxon>
        <taxon>Cytobacillus</taxon>
    </lineage>
</organism>